<sequence>MYSGPNIAQPSGGGAAARTTLPVLGAILCGGLLLLLLAATIVLALIPIYLAQKTATLSSNSATSGLVTTYINTDNGNGRRRRQGSDDGVNIGNYAGGSFDGSSNTMVETQFMNLLLSSKRVSKLLQFACVVANINTKKRRYAFAKRATTTVIACSFYIQFISSCISTSCQTAASSTCSSLLVSGVTSNKFDFSNIVILNTDRSIWVTIIRLRFTGLQSPPDIRPGKGGGSPTTRPTIPGTRTTATAPTATSNVG</sequence>
<feature type="transmembrane region" description="Helical" evidence="2">
    <location>
        <begin position="23"/>
        <end position="50"/>
    </location>
</feature>
<evidence type="ECO:0000313" key="8">
    <source>
        <dbReference type="Proteomes" id="UP000663887"/>
    </source>
</evidence>
<dbReference type="Proteomes" id="UP000663887">
    <property type="component" value="Unassembled WGS sequence"/>
</dbReference>
<dbReference type="Proteomes" id="UP000663842">
    <property type="component" value="Unassembled WGS sequence"/>
</dbReference>
<keyword evidence="2" id="KW-1133">Transmembrane helix</keyword>
<gene>
    <name evidence="5" type="ORF">OVN521_LOCUS19657</name>
    <name evidence="6" type="ORF">UXM345_LOCUS24769</name>
    <name evidence="4" type="ORF">WKI299_LOCUS30881</name>
    <name evidence="3" type="ORF">XDN619_LOCUS8036</name>
</gene>
<evidence type="ECO:0000256" key="2">
    <source>
        <dbReference type="SAM" id="Phobius"/>
    </source>
</evidence>
<name>A0A816PH08_9BILA</name>
<dbReference type="EMBL" id="CAJOBG010003748">
    <property type="protein sequence ID" value="CAF4079053.1"/>
    <property type="molecule type" value="Genomic_DNA"/>
</dbReference>
<comment type="caution">
    <text evidence="3">The sequence shown here is derived from an EMBL/GenBank/DDBJ whole genome shotgun (WGS) entry which is preliminary data.</text>
</comment>
<dbReference type="EMBL" id="CAJOBF010004583">
    <property type="protein sequence ID" value="CAF4144643.1"/>
    <property type="molecule type" value="Genomic_DNA"/>
</dbReference>
<organism evidence="3 8">
    <name type="scientific">Rotaria magnacalcarata</name>
    <dbReference type="NCBI Taxonomy" id="392030"/>
    <lineage>
        <taxon>Eukaryota</taxon>
        <taxon>Metazoa</taxon>
        <taxon>Spiralia</taxon>
        <taxon>Gnathifera</taxon>
        <taxon>Rotifera</taxon>
        <taxon>Eurotatoria</taxon>
        <taxon>Bdelloidea</taxon>
        <taxon>Philodinida</taxon>
        <taxon>Philodinidae</taxon>
        <taxon>Rotaria</taxon>
    </lineage>
</organism>
<evidence type="ECO:0000313" key="7">
    <source>
        <dbReference type="Proteomes" id="UP000663866"/>
    </source>
</evidence>
<dbReference type="EMBL" id="CAJNRG010002540">
    <property type="protein sequence ID" value="CAF2048377.1"/>
    <property type="molecule type" value="Genomic_DNA"/>
</dbReference>
<accession>A0A816PH08</accession>
<evidence type="ECO:0000313" key="6">
    <source>
        <dbReference type="EMBL" id="CAF4144643.1"/>
    </source>
</evidence>
<evidence type="ECO:0000313" key="3">
    <source>
        <dbReference type="EMBL" id="CAF2048377.1"/>
    </source>
</evidence>
<dbReference type="Proteomes" id="UP000663866">
    <property type="component" value="Unassembled WGS sequence"/>
</dbReference>
<protein>
    <submittedName>
        <fullName evidence="3">Uncharacterized protein</fullName>
    </submittedName>
</protein>
<evidence type="ECO:0000313" key="5">
    <source>
        <dbReference type="EMBL" id="CAF4079053.1"/>
    </source>
</evidence>
<dbReference type="Proteomes" id="UP000663856">
    <property type="component" value="Unassembled WGS sequence"/>
</dbReference>
<evidence type="ECO:0000256" key="1">
    <source>
        <dbReference type="SAM" id="MobiDB-lite"/>
    </source>
</evidence>
<keyword evidence="7" id="KW-1185">Reference proteome</keyword>
<feature type="region of interest" description="Disordered" evidence="1">
    <location>
        <begin position="219"/>
        <end position="254"/>
    </location>
</feature>
<dbReference type="AlphaFoldDB" id="A0A816PH08"/>
<reference evidence="3" key="1">
    <citation type="submission" date="2021-02" db="EMBL/GenBank/DDBJ databases">
        <authorList>
            <person name="Nowell W R."/>
        </authorList>
    </citation>
    <scope>NUCLEOTIDE SEQUENCE</scope>
</reference>
<proteinExistence type="predicted"/>
<keyword evidence="2" id="KW-0472">Membrane</keyword>
<evidence type="ECO:0000313" key="4">
    <source>
        <dbReference type="EMBL" id="CAF2154062.1"/>
    </source>
</evidence>
<dbReference type="EMBL" id="CAJNRF010014067">
    <property type="protein sequence ID" value="CAF2154062.1"/>
    <property type="molecule type" value="Genomic_DNA"/>
</dbReference>
<keyword evidence="2" id="KW-0812">Transmembrane</keyword>
<feature type="compositionally biased region" description="Low complexity" evidence="1">
    <location>
        <begin position="231"/>
        <end position="254"/>
    </location>
</feature>